<proteinExistence type="predicted"/>
<dbReference type="InterPro" id="IPR052732">
    <property type="entry name" value="Cell-binding_unc_protein"/>
</dbReference>
<name>A0ABW1ZZV2_9GAMM</name>
<reference evidence="2" key="1">
    <citation type="journal article" date="2019" name="Int. J. Syst. Evol. Microbiol.">
        <title>The Global Catalogue of Microorganisms (GCM) 10K type strain sequencing project: providing services to taxonomists for standard genome sequencing and annotation.</title>
        <authorList>
            <consortium name="The Broad Institute Genomics Platform"/>
            <consortium name="The Broad Institute Genome Sequencing Center for Infectious Disease"/>
            <person name="Wu L."/>
            <person name="Ma J."/>
        </authorList>
    </citation>
    <scope>NUCLEOTIDE SEQUENCE [LARGE SCALE GENOMIC DNA]</scope>
    <source>
        <strain evidence="2">NBRC 111756</strain>
    </source>
</reference>
<keyword evidence="2" id="KW-1185">Reference proteome</keyword>
<protein>
    <recommendedName>
        <fullName evidence="3">Aminoglycoside phosphotransferase domain-containing protein</fullName>
    </recommendedName>
</protein>
<dbReference type="PANTHER" id="PTHR43883">
    <property type="entry name" value="SLR0207 PROTEIN"/>
    <property type="match status" value="1"/>
</dbReference>
<gene>
    <name evidence="1" type="ORF">ACFQDL_12145</name>
</gene>
<evidence type="ECO:0000313" key="2">
    <source>
        <dbReference type="Proteomes" id="UP001596422"/>
    </source>
</evidence>
<dbReference type="EMBL" id="JBHSWE010000001">
    <property type="protein sequence ID" value="MFC6670740.1"/>
    <property type="molecule type" value="Genomic_DNA"/>
</dbReference>
<dbReference type="RefSeq" id="WP_379909241.1">
    <property type="nucleotide sequence ID" value="NZ_JBHSWE010000001.1"/>
</dbReference>
<evidence type="ECO:0008006" key="3">
    <source>
        <dbReference type="Google" id="ProtNLM"/>
    </source>
</evidence>
<dbReference type="PANTHER" id="PTHR43883:SF1">
    <property type="entry name" value="GLUCONOKINASE"/>
    <property type="match status" value="1"/>
</dbReference>
<dbReference type="Proteomes" id="UP001596422">
    <property type="component" value="Unassembled WGS sequence"/>
</dbReference>
<sequence length="195" mass="22286">MFPEFIQSLCDPAAYPHATQDIRVLETHISWLLLTGEYAYKVKKPVDFGFLDFTSLDKRQHFCEEELRLNRRLAPDIYLEVVPITGTPAQARIGGEGEPFEYAVRMRQFDTRLRLDLLLQQKRFEPAWIDTLAEQIAHFHNAVPIVASDSPWASPRPSGKRCRTTSCTCATCCRIRKTGPRCRNCRSRPPSSSAT</sequence>
<accession>A0ABW1ZZV2</accession>
<organism evidence="1 2">
    <name type="scientific">Marinobacterium aestuariivivens</name>
    <dbReference type="NCBI Taxonomy" id="1698799"/>
    <lineage>
        <taxon>Bacteria</taxon>
        <taxon>Pseudomonadati</taxon>
        <taxon>Pseudomonadota</taxon>
        <taxon>Gammaproteobacteria</taxon>
        <taxon>Oceanospirillales</taxon>
        <taxon>Oceanospirillaceae</taxon>
        <taxon>Marinobacterium</taxon>
    </lineage>
</organism>
<evidence type="ECO:0000313" key="1">
    <source>
        <dbReference type="EMBL" id="MFC6670740.1"/>
    </source>
</evidence>
<comment type="caution">
    <text evidence="1">The sequence shown here is derived from an EMBL/GenBank/DDBJ whole genome shotgun (WGS) entry which is preliminary data.</text>
</comment>